<evidence type="ECO:0000313" key="2">
    <source>
        <dbReference type="Proteomes" id="UP000051442"/>
    </source>
</evidence>
<gene>
    <name evidence="1" type="ORF">FD14_GL003031</name>
</gene>
<dbReference type="Proteomes" id="UP000051442">
    <property type="component" value="Unassembled WGS sequence"/>
</dbReference>
<keyword evidence="2" id="KW-1185">Reference proteome</keyword>
<dbReference type="AlphaFoldDB" id="A0A0R2FP64"/>
<dbReference type="OrthoDB" id="2296155at2"/>
<dbReference type="EMBL" id="AYZM01000045">
    <property type="protein sequence ID" value="KRN26132.1"/>
    <property type="molecule type" value="Genomic_DNA"/>
</dbReference>
<reference evidence="1 2" key="1">
    <citation type="journal article" date="2015" name="Genome Announc.">
        <title>Expanding the biotechnology potential of lactobacilli through comparative genomics of 213 strains and associated genera.</title>
        <authorList>
            <person name="Sun Z."/>
            <person name="Harris H.M."/>
            <person name="McCann A."/>
            <person name="Guo C."/>
            <person name="Argimon S."/>
            <person name="Zhang W."/>
            <person name="Yang X."/>
            <person name="Jeffery I.B."/>
            <person name="Cooney J.C."/>
            <person name="Kagawa T.F."/>
            <person name="Liu W."/>
            <person name="Song Y."/>
            <person name="Salvetti E."/>
            <person name="Wrobel A."/>
            <person name="Rasinkangas P."/>
            <person name="Parkhill J."/>
            <person name="Rea M.C."/>
            <person name="O'Sullivan O."/>
            <person name="Ritari J."/>
            <person name="Douillard F.P."/>
            <person name="Paul Ross R."/>
            <person name="Yang R."/>
            <person name="Briner A.E."/>
            <person name="Felis G.E."/>
            <person name="de Vos W.M."/>
            <person name="Barrangou R."/>
            <person name="Klaenhammer T.R."/>
            <person name="Caufield P.W."/>
            <person name="Cui Y."/>
            <person name="Zhang H."/>
            <person name="O'Toole P.W."/>
        </authorList>
    </citation>
    <scope>NUCLEOTIDE SEQUENCE [LARGE SCALE GENOMIC DNA]</scope>
    <source>
        <strain evidence="1 2">DSM 23365</strain>
    </source>
</reference>
<dbReference type="RefSeq" id="WP_054733516.1">
    <property type="nucleotide sequence ID" value="NZ_AYZM01000045.1"/>
</dbReference>
<name>A0A0R2FP64_9LACO</name>
<evidence type="ECO:0000313" key="1">
    <source>
        <dbReference type="EMBL" id="KRN26132.1"/>
    </source>
</evidence>
<organism evidence="1 2">
    <name type="scientific">Secundilactobacillus similis DSM 23365 = JCM 2765</name>
    <dbReference type="NCBI Taxonomy" id="1423804"/>
    <lineage>
        <taxon>Bacteria</taxon>
        <taxon>Bacillati</taxon>
        <taxon>Bacillota</taxon>
        <taxon>Bacilli</taxon>
        <taxon>Lactobacillales</taxon>
        <taxon>Lactobacillaceae</taxon>
        <taxon>Secundilactobacillus</taxon>
    </lineage>
</organism>
<accession>A0A0R2FP64</accession>
<comment type="caution">
    <text evidence="1">The sequence shown here is derived from an EMBL/GenBank/DDBJ whole genome shotgun (WGS) entry which is preliminary data.</text>
</comment>
<dbReference type="PATRIC" id="fig|1423804.4.peg.3263"/>
<sequence length="135" mass="15113">MKLMRMIQLLVVGWVLLGSLTSERAVSSQAATRLTSSLQSSQNATQTTRRVTVRHHRKLHVVLTAYQADMQPSRYHFHYGIYRSGQLVKRGVVTNGHTVQSYQLRPGKYSLRVSHGSHQVTLTGGISSSNTPHFV</sequence>
<proteinExistence type="predicted"/>
<protein>
    <submittedName>
        <fullName evidence="1">Uncharacterized protein</fullName>
    </submittedName>
</protein>
<dbReference type="STRING" id="1423804.FD14_GL003031"/>